<name>A0A4R3L1P3_9BACL</name>
<accession>A0A4R3L1P3</accession>
<feature type="transmembrane region" description="Helical" evidence="1">
    <location>
        <begin position="68"/>
        <end position="85"/>
    </location>
</feature>
<feature type="transmembrane region" description="Helical" evidence="1">
    <location>
        <begin position="139"/>
        <end position="156"/>
    </location>
</feature>
<protein>
    <submittedName>
        <fullName evidence="2">Uncharacterized protein</fullName>
    </submittedName>
</protein>
<feature type="transmembrane region" description="Helical" evidence="1">
    <location>
        <begin position="12"/>
        <end position="33"/>
    </location>
</feature>
<feature type="transmembrane region" description="Helical" evidence="1">
    <location>
        <begin position="192"/>
        <end position="211"/>
    </location>
</feature>
<proteinExistence type="predicted"/>
<keyword evidence="1" id="KW-0472">Membrane</keyword>
<dbReference type="AlphaFoldDB" id="A0A4R3L1P3"/>
<gene>
    <name evidence="2" type="ORF">EDD58_11211</name>
</gene>
<dbReference type="RefSeq" id="WP_131926680.1">
    <property type="nucleotide sequence ID" value="NZ_SMAG01000012.1"/>
</dbReference>
<reference evidence="2 3" key="1">
    <citation type="submission" date="2019-03" db="EMBL/GenBank/DDBJ databases">
        <title>Genomic Encyclopedia of Type Strains, Phase IV (KMG-IV): sequencing the most valuable type-strain genomes for metagenomic binning, comparative biology and taxonomic classification.</title>
        <authorList>
            <person name="Goeker M."/>
        </authorList>
    </citation>
    <scope>NUCLEOTIDE SEQUENCE [LARGE SCALE GENOMIC DNA]</scope>
    <source>
        <strain evidence="2 3">DSM 45707</strain>
    </source>
</reference>
<keyword evidence="1" id="KW-0812">Transmembrane</keyword>
<feature type="transmembrane region" description="Helical" evidence="1">
    <location>
        <begin position="42"/>
        <end position="62"/>
    </location>
</feature>
<dbReference type="OrthoDB" id="1683959at2"/>
<keyword evidence="1" id="KW-1133">Transmembrane helix</keyword>
<evidence type="ECO:0000313" key="3">
    <source>
        <dbReference type="Proteomes" id="UP000294937"/>
    </source>
</evidence>
<evidence type="ECO:0000313" key="2">
    <source>
        <dbReference type="EMBL" id="TCS92388.1"/>
    </source>
</evidence>
<comment type="caution">
    <text evidence="2">The sequence shown here is derived from an EMBL/GenBank/DDBJ whole genome shotgun (WGS) entry which is preliminary data.</text>
</comment>
<evidence type="ECO:0000256" key="1">
    <source>
        <dbReference type="SAM" id="Phobius"/>
    </source>
</evidence>
<organism evidence="2 3">
    <name type="scientific">Hazenella coriacea</name>
    <dbReference type="NCBI Taxonomy" id="1179467"/>
    <lineage>
        <taxon>Bacteria</taxon>
        <taxon>Bacillati</taxon>
        <taxon>Bacillota</taxon>
        <taxon>Bacilli</taxon>
        <taxon>Bacillales</taxon>
        <taxon>Thermoactinomycetaceae</taxon>
        <taxon>Hazenella</taxon>
    </lineage>
</organism>
<sequence>MEFIADNKWWLLVTAEVIFWISLVVFFVVRYWFRNEGVSRKLFIITILNEIFIAFLAIVDYMETGQFSRFQGLVILILIYGFTYGKKDFARLDLFIKRFVANLRGEHDPTLDRQLKEQEAEKYGTAHAKKERKRTIMHVGVYVIAHIVFIFIVGVHDDPRLPSIFSGEFFSVRFEQPEIGFYQSEQVNQVSLVWSILLLIDVVMAIWYTLFPKNKK</sequence>
<dbReference type="Proteomes" id="UP000294937">
    <property type="component" value="Unassembled WGS sequence"/>
</dbReference>
<keyword evidence="3" id="KW-1185">Reference proteome</keyword>
<dbReference type="EMBL" id="SMAG01000012">
    <property type="protein sequence ID" value="TCS92388.1"/>
    <property type="molecule type" value="Genomic_DNA"/>
</dbReference>